<evidence type="ECO:0000313" key="1">
    <source>
        <dbReference type="EMBL" id="ONK78143.1"/>
    </source>
</evidence>
<dbReference type="Gramene" id="ONK78143">
    <property type="protein sequence ID" value="ONK78143"/>
    <property type="gene ID" value="A4U43_C02F14790"/>
</dbReference>
<organism evidence="1 2">
    <name type="scientific">Asparagus officinalis</name>
    <name type="common">Garden asparagus</name>
    <dbReference type="NCBI Taxonomy" id="4686"/>
    <lineage>
        <taxon>Eukaryota</taxon>
        <taxon>Viridiplantae</taxon>
        <taxon>Streptophyta</taxon>
        <taxon>Embryophyta</taxon>
        <taxon>Tracheophyta</taxon>
        <taxon>Spermatophyta</taxon>
        <taxon>Magnoliopsida</taxon>
        <taxon>Liliopsida</taxon>
        <taxon>Asparagales</taxon>
        <taxon>Asparagaceae</taxon>
        <taxon>Asparagoideae</taxon>
        <taxon>Asparagus</taxon>
    </lineage>
</organism>
<reference evidence="2" key="1">
    <citation type="journal article" date="2017" name="Nat. Commun.">
        <title>The asparagus genome sheds light on the origin and evolution of a young Y chromosome.</title>
        <authorList>
            <person name="Harkess A."/>
            <person name="Zhou J."/>
            <person name="Xu C."/>
            <person name="Bowers J.E."/>
            <person name="Van der Hulst R."/>
            <person name="Ayyampalayam S."/>
            <person name="Mercati F."/>
            <person name="Riccardi P."/>
            <person name="McKain M.R."/>
            <person name="Kakrana A."/>
            <person name="Tang H."/>
            <person name="Ray J."/>
            <person name="Groenendijk J."/>
            <person name="Arikit S."/>
            <person name="Mathioni S.M."/>
            <person name="Nakano M."/>
            <person name="Shan H."/>
            <person name="Telgmann-Rauber A."/>
            <person name="Kanno A."/>
            <person name="Yue Z."/>
            <person name="Chen H."/>
            <person name="Li W."/>
            <person name="Chen Y."/>
            <person name="Xu X."/>
            <person name="Zhang Y."/>
            <person name="Luo S."/>
            <person name="Chen H."/>
            <person name="Gao J."/>
            <person name="Mao Z."/>
            <person name="Pires J.C."/>
            <person name="Luo M."/>
            <person name="Kudrna D."/>
            <person name="Wing R.A."/>
            <person name="Meyers B.C."/>
            <person name="Yi K."/>
            <person name="Kong H."/>
            <person name="Lavrijsen P."/>
            <person name="Sunseri F."/>
            <person name="Falavigna A."/>
            <person name="Ye Y."/>
            <person name="Leebens-Mack J.H."/>
            <person name="Chen G."/>
        </authorList>
    </citation>
    <scope>NUCLEOTIDE SEQUENCE [LARGE SCALE GENOMIC DNA]</scope>
    <source>
        <strain evidence="2">cv. DH0086</strain>
    </source>
</reference>
<dbReference type="Proteomes" id="UP000243459">
    <property type="component" value="Chromosome 2"/>
</dbReference>
<evidence type="ECO:0000313" key="2">
    <source>
        <dbReference type="Proteomes" id="UP000243459"/>
    </source>
</evidence>
<dbReference type="AlphaFoldDB" id="A0A5P1FK98"/>
<name>A0A5P1FK98_ASPOF</name>
<accession>A0A5P1FK98</accession>
<keyword evidence="2" id="KW-1185">Reference proteome</keyword>
<protein>
    <submittedName>
        <fullName evidence="1">Uncharacterized protein</fullName>
    </submittedName>
</protein>
<dbReference type="EMBL" id="CM007382">
    <property type="protein sequence ID" value="ONK78143.1"/>
    <property type="molecule type" value="Genomic_DNA"/>
</dbReference>
<sequence length="127" mass="14286">MRGASGELGDGGDRWARWYTRLVSRGLREVLVRRSGWVVRLRGSSWAELRVASMEDRGGGRVRGLRVYGVMFCRDFRRWRGCERRESGRRLSVVCHGVMVEVISGVVGWKRSSVIGGVAVGMEKTEA</sequence>
<gene>
    <name evidence="1" type="ORF">A4U43_C02F14790</name>
</gene>
<proteinExistence type="predicted"/>